<protein>
    <submittedName>
        <fullName evidence="1">Uncharacterized protein</fullName>
    </submittedName>
</protein>
<proteinExistence type="predicted"/>
<reference evidence="1 2" key="1">
    <citation type="journal article" date="2020" name="Nature">
        <title>Six reference-quality genomes reveal evolution of bat adaptations.</title>
        <authorList>
            <person name="Jebb D."/>
            <person name="Huang Z."/>
            <person name="Pippel M."/>
            <person name="Hughes G.M."/>
            <person name="Lavrichenko K."/>
            <person name="Devanna P."/>
            <person name="Winkler S."/>
            <person name="Jermiin L.S."/>
            <person name="Skirmuntt E.C."/>
            <person name="Katzourakis A."/>
            <person name="Burkitt-Gray L."/>
            <person name="Ray D.A."/>
            <person name="Sullivan K.A.M."/>
            <person name="Roscito J.G."/>
            <person name="Kirilenko B.M."/>
            <person name="Davalos L.M."/>
            <person name="Corthals A.P."/>
            <person name="Power M.L."/>
            <person name="Jones G."/>
            <person name="Ransome R.D."/>
            <person name="Dechmann D.K.N."/>
            <person name="Locatelli A.G."/>
            <person name="Puechmaille S.J."/>
            <person name="Fedrigo O."/>
            <person name="Jarvis E.D."/>
            <person name="Hiller M."/>
            <person name="Vernes S.C."/>
            <person name="Myers E.W."/>
            <person name="Teeling E.C."/>
        </authorList>
    </citation>
    <scope>NUCLEOTIDE SEQUENCE [LARGE SCALE GENOMIC DNA]</scope>
    <source>
        <strain evidence="1">Bat1K_MPI-CBG_1</strain>
    </source>
</reference>
<organism evidence="1 2">
    <name type="scientific">Phyllostomus discolor</name>
    <name type="common">pale spear-nosed bat</name>
    <dbReference type="NCBI Taxonomy" id="89673"/>
    <lineage>
        <taxon>Eukaryota</taxon>
        <taxon>Metazoa</taxon>
        <taxon>Chordata</taxon>
        <taxon>Craniata</taxon>
        <taxon>Vertebrata</taxon>
        <taxon>Euteleostomi</taxon>
        <taxon>Mammalia</taxon>
        <taxon>Eutheria</taxon>
        <taxon>Laurasiatheria</taxon>
        <taxon>Chiroptera</taxon>
        <taxon>Yangochiroptera</taxon>
        <taxon>Phyllostomidae</taxon>
        <taxon>Phyllostominae</taxon>
        <taxon>Phyllostomus</taxon>
    </lineage>
</organism>
<name>A0A834AVU3_9CHIR</name>
<dbReference type="EMBL" id="JABVXQ010000003">
    <property type="protein sequence ID" value="KAF6119559.1"/>
    <property type="molecule type" value="Genomic_DNA"/>
</dbReference>
<accession>A0A834AVU3</accession>
<dbReference type="Proteomes" id="UP000664940">
    <property type="component" value="Unassembled WGS sequence"/>
</dbReference>
<sequence>MEELAETGSAKLWHCEPARDLEVTLRKSRLPHNGLCYNQCHRSCTHQTKTGSPRAGVRFQASEISAAHVVPGGVEKDSGDGRWFAEYPPVPGCRSGGGGGLAGAQARSLDPSISASRLCNCCEFQDLLRRKWGRLSIAPSPEQLLGECYLDAFHILCLC</sequence>
<evidence type="ECO:0000313" key="1">
    <source>
        <dbReference type="EMBL" id="KAF6119559.1"/>
    </source>
</evidence>
<comment type="caution">
    <text evidence="1">The sequence shown here is derived from an EMBL/GenBank/DDBJ whole genome shotgun (WGS) entry which is preliminary data.</text>
</comment>
<dbReference type="AlphaFoldDB" id="A0A834AVU3"/>
<evidence type="ECO:0000313" key="2">
    <source>
        <dbReference type="Proteomes" id="UP000664940"/>
    </source>
</evidence>
<gene>
    <name evidence="1" type="ORF">HJG60_010045</name>
</gene>